<dbReference type="InterPro" id="IPR000182">
    <property type="entry name" value="GNAT_dom"/>
</dbReference>
<keyword evidence="1" id="KW-0808">Transferase</keyword>
<dbReference type="InterPro" id="IPR000653">
    <property type="entry name" value="DegT/StrS_aminotransferase"/>
</dbReference>
<dbReference type="InterPro" id="IPR015422">
    <property type="entry name" value="PyrdxlP-dep_Trfase_small"/>
</dbReference>
<organism evidence="1 2">
    <name type="scientific">Aliikangiella maris</name>
    <dbReference type="NCBI Taxonomy" id="3162458"/>
    <lineage>
        <taxon>Bacteria</taxon>
        <taxon>Pseudomonadati</taxon>
        <taxon>Pseudomonadota</taxon>
        <taxon>Gammaproteobacteria</taxon>
        <taxon>Oceanospirillales</taxon>
        <taxon>Pleioneaceae</taxon>
        <taxon>Aliikangiella</taxon>
    </lineage>
</organism>
<dbReference type="CDD" id="cd00616">
    <property type="entry name" value="AHBA_syn"/>
    <property type="match status" value="1"/>
</dbReference>
<keyword evidence="1" id="KW-0012">Acyltransferase</keyword>
<evidence type="ECO:0000313" key="2">
    <source>
        <dbReference type="Proteomes" id="UP001548189"/>
    </source>
</evidence>
<dbReference type="Gene3D" id="3.40.640.10">
    <property type="entry name" value="Type I PLP-dependent aspartate aminotransferase-like (Major domain)"/>
    <property type="match status" value="1"/>
</dbReference>
<dbReference type="EC" id="2.3.1.-" evidence="1"/>
<evidence type="ECO:0000313" key="1">
    <source>
        <dbReference type="EMBL" id="MET1253600.1"/>
    </source>
</evidence>
<dbReference type="PANTHER" id="PTHR30244:SF34">
    <property type="entry name" value="DTDP-4-AMINO-4,6-DIDEOXYGALACTOSE TRANSAMINASE"/>
    <property type="match status" value="1"/>
</dbReference>
<dbReference type="InterPro" id="IPR015424">
    <property type="entry name" value="PyrdxlP-dep_Trfase"/>
</dbReference>
<dbReference type="GO" id="GO:0016746">
    <property type="term" value="F:acyltransferase activity"/>
    <property type="evidence" value="ECO:0007669"/>
    <property type="project" value="UniProtKB-KW"/>
</dbReference>
<dbReference type="Pfam" id="PF00583">
    <property type="entry name" value="Acetyltransf_1"/>
    <property type="match status" value="1"/>
</dbReference>
<dbReference type="Gene3D" id="3.90.1150.10">
    <property type="entry name" value="Aspartate Aminotransferase, domain 1"/>
    <property type="match status" value="1"/>
</dbReference>
<accession>A0ABV2BNS7</accession>
<protein>
    <submittedName>
        <fullName evidence="1">GNAT family N-acetyltransferase</fullName>
        <ecNumber evidence="1">2.3.1.-</ecNumber>
    </submittedName>
</protein>
<dbReference type="EMBL" id="JBEVCJ010000001">
    <property type="protein sequence ID" value="MET1253600.1"/>
    <property type="molecule type" value="Genomic_DNA"/>
</dbReference>
<gene>
    <name evidence="1" type="ORF">ABVT43_00525</name>
</gene>
<reference evidence="1 2" key="1">
    <citation type="submission" date="2024-06" db="EMBL/GenBank/DDBJ databases">
        <authorList>
            <person name="Li F."/>
        </authorList>
    </citation>
    <scope>NUCLEOTIDE SEQUENCE [LARGE SCALE GENOMIC DNA]</scope>
    <source>
        <strain evidence="1 2">GXAS 311</strain>
    </source>
</reference>
<dbReference type="SUPFAM" id="SSF53383">
    <property type="entry name" value="PLP-dependent transferases"/>
    <property type="match status" value="1"/>
</dbReference>
<keyword evidence="2" id="KW-1185">Reference proteome</keyword>
<dbReference type="PANTHER" id="PTHR30244">
    <property type="entry name" value="TRANSAMINASE"/>
    <property type="match status" value="1"/>
</dbReference>
<dbReference type="InterPro" id="IPR015421">
    <property type="entry name" value="PyrdxlP-dep_Trfase_major"/>
</dbReference>
<dbReference type="PROSITE" id="PS51186">
    <property type="entry name" value="GNAT"/>
    <property type="match status" value="1"/>
</dbReference>
<dbReference type="CDD" id="cd04301">
    <property type="entry name" value="NAT_SF"/>
    <property type="match status" value="1"/>
</dbReference>
<comment type="caution">
    <text evidence="1">The sequence shown here is derived from an EMBL/GenBank/DDBJ whole genome shotgun (WGS) entry which is preliminary data.</text>
</comment>
<sequence length="602" mass="68230">MEVRRLNSEDLDAIVKIHSSAFPDFFLTALGARFLTKYYSFYLDDKHVALVCIDGVEIMGFAVGSHNIEEFYCELSNRKMYFLPSILLNVFNWQLWSKIFKRAMSIIFKKRVNDDKVNLKGYCELTSIGVSADHQNKGVGKTLLNAFEVVCFESECAGIYLTTDQDNNESVIEFYKRSGYDIFKEFKQGKSRVMLIMKKDKCNKTDRGEDSDLMPFIPYALPLTDENEINEVIDTIRSGWLTTGPKTKQFEKDFSEFVQAKYALAVNSATAGLHLGLEALGVGAGDKVITTVHTFTATAEVIRYLGADPVFVDIEGDSFNIDCDEVEAALIAHPEAKVIMPVHYAGQSANMTRIMALAEQYKVKVLEDAAHAVPTTHQGKIIGTFGDITVYSFYANKTITTGEGGMLVTNNEEYAKRVSCMRLHGISKDVFDRFTSTKPSWHYQVVAPGFKYNMTDIAASLGIHQLKKAWQLQERRKEIANKYSNAFNDLPVVTPLIINEDDVHSWHLYVLQLNIDEISISRDRFIEILAEKGICTSVHYIPLHFHPYWQETYSLSKADFPRSSKAFTRIVSLPNYPKMTDEQVDKVISVVRNVLKEYRLSA</sequence>
<dbReference type="Proteomes" id="UP001548189">
    <property type="component" value="Unassembled WGS sequence"/>
</dbReference>
<dbReference type="Gene3D" id="3.40.630.30">
    <property type="match status" value="1"/>
</dbReference>
<dbReference type="InterPro" id="IPR016181">
    <property type="entry name" value="Acyl_CoA_acyltransferase"/>
</dbReference>
<dbReference type="Pfam" id="PF01041">
    <property type="entry name" value="DegT_DnrJ_EryC1"/>
    <property type="match status" value="1"/>
</dbReference>
<proteinExistence type="predicted"/>
<dbReference type="SUPFAM" id="SSF55729">
    <property type="entry name" value="Acyl-CoA N-acyltransferases (Nat)"/>
    <property type="match status" value="1"/>
</dbReference>
<name>A0ABV2BNS7_9GAMM</name>